<evidence type="ECO:0000313" key="1">
    <source>
        <dbReference type="EMBL" id="KAG5549897.1"/>
    </source>
</evidence>
<gene>
    <name evidence="1" type="ORF">RHGRI_015013</name>
</gene>
<accession>A0AAV6KCG7</accession>
<comment type="caution">
    <text evidence="1">The sequence shown here is derived from an EMBL/GenBank/DDBJ whole genome shotgun (WGS) entry which is preliminary data.</text>
</comment>
<dbReference type="AlphaFoldDB" id="A0AAV6KCG7"/>
<reference evidence="1" key="1">
    <citation type="submission" date="2020-08" db="EMBL/GenBank/DDBJ databases">
        <title>Plant Genome Project.</title>
        <authorList>
            <person name="Zhang R.-G."/>
        </authorList>
    </citation>
    <scope>NUCLEOTIDE SEQUENCE</scope>
    <source>
        <strain evidence="1">WSP0</strain>
        <tissue evidence="1">Leaf</tissue>
    </source>
</reference>
<name>A0AAV6KCG7_9ERIC</name>
<keyword evidence="2" id="KW-1185">Reference proteome</keyword>
<sequence length="142" mass="16194">MKTFLALQNYEVVEYWKFRDFASLSEFENFLLELIGVNLALENLGLICSYKLTEITLLYERNNNATALVTVCTFRLRLRRKEMKPKSDKDGEGTSKQIVGEGWTGLNTFIDNMNIGVGVQTWVKAKNEMVMLKKCIANGQIG</sequence>
<evidence type="ECO:0000313" key="2">
    <source>
        <dbReference type="Proteomes" id="UP000823749"/>
    </source>
</evidence>
<proteinExistence type="predicted"/>
<dbReference type="EMBL" id="JACTNZ010000005">
    <property type="protein sequence ID" value="KAG5549897.1"/>
    <property type="molecule type" value="Genomic_DNA"/>
</dbReference>
<protein>
    <submittedName>
        <fullName evidence="1">Uncharacterized protein</fullName>
    </submittedName>
</protein>
<organism evidence="1 2">
    <name type="scientific">Rhododendron griersonianum</name>
    <dbReference type="NCBI Taxonomy" id="479676"/>
    <lineage>
        <taxon>Eukaryota</taxon>
        <taxon>Viridiplantae</taxon>
        <taxon>Streptophyta</taxon>
        <taxon>Embryophyta</taxon>
        <taxon>Tracheophyta</taxon>
        <taxon>Spermatophyta</taxon>
        <taxon>Magnoliopsida</taxon>
        <taxon>eudicotyledons</taxon>
        <taxon>Gunneridae</taxon>
        <taxon>Pentapetalae</taxon>
        <taxon>asterids</taxon>
        <taxon>Ericales</taxon>
        <taxon>Ericaceae</taxon>
        <taxon>Ericoideae</taxon>
        <taxon>Rhodoreae</taxon>
        <taxon>Rhododendron</taxon>
    </lineage>
</organism>
<dbReference type="Proteomes" id="UP000823749">
    <property type="component" value="Chromosome 5"/>
</dbReference>